<evidence type="ECO:0000313" key="4">
    <source>
        <dbReference type="EnsemblProtists" id="EKX32865"/>
    </source>
</evidence>
<keyword evidence="5" id="KW-1185">Reference proteome</keyword>
<reference evidence="3 5" key="1">
    <citation type="journal article" date="2012" name="Nature">
        <title>Algal genomes reveal evolutionary mosaicism and the fate of nucleomorphs.</title>
        <authorList>
            <consortium name="DOE Joint Genome Institute"/>
            <person name="Curtis B.A."/>
            <person name="Tanifuji G."/>
            <person name="Burki F."/>
            <person name="Gruber A."/>
            <person name="Irimia M."/>
            <person name="Maruyama S."/>
            <person name="Arias M.C."/>
            <person name="Ball S.G."/>
            <person name="Gile G.H."/>
            <person name="Hirakawa Y."/>
            <person name="Hopkins J.F."/>
            <person name="Kuo A."/>
            <person name="Rensing S.A."/>
            <person name="Schmutz J."/>
            <person name="Symeonidi A."/>
            <person name="Elias M."/>
            <person name="Eveleigh R.J."/>
            <person name="Herman E.K."/>
            <person name="Klute M.J."/>
            <person name="Nakayama T."/>
            <person name="Obornik M."/>
            <person name="Reyes-Prieto A."/>
            <person name="Armbrust E.V."/>
            <person name="Aves S.J."/>
            <person name="Beiko R.G."/>
            <person name="Coutinho P."/>
            <person name="Dacks J.B."/>
            <person name="Durnford D.G."/>
            <person name="Fast N.M."/>
            <person name="Green B.R."/>
            <person name="Grisdale C.J."/>
            <person name="Hempel F."/>
            <person name="Henrissat B."/>
            <person name="Hoppner M.P."/>
            <person name="Ishida K."/>
            <person name="Kim E."/>
            <person name="Koreny L."/>
            <person name="Kroth P.G."/>
            <person name="Liu Y."/>
            <person name="Malik S.B."/>
            <person name="Maier U.G."/>
            <person name="McRose D."/>
            <person name="Mock T."/>
            <person name="Neilson J.A."/>
            <person name="Onodera N.T."/>
            <person name="Poole A.M."/>
            <person name="Pritham E.J."/>
            <person name="Richards T.A."/>
            <person name="Rocap G."/>
            <person name="Roy S.W."/>
            <person name="Sarai C."/>
            <person name="Schaack S."/>
            <person name="Shirato S."/>
            <person name="Slamovits C.H."/>
            <person name="Spencer D.F."/>
            <person name="Suzuki S."/>
            <person name="Worden A.Z."/>
            <person name="Zauner S."/>
            <person name="Barry K."/>
            <person name="Bell C."/>
            <person name="Bharti A.K."/>
            <person name="Crow J.A."/>
            <person name="Grimwood J."/>
            <person name="Kramer R."/>
            <person name="Lindquist E."/>
            <person name="Lucas S."/>
            <person name="Salamov A."/>
            <person name="McFadden G.I."/>
            <person name="Lane C.E."/>
            <person name="Keeling P.J."/>
            <person name="Gray M.W."/>
            <person name="Grigoriev I.V."/>
            <person name="Archibald J.M."/>
        </authorList>
    </citation>
    <scope>NUCLEOTIDE SEQUENCE</scope>
    <source>
        <strain evidence="3 5">CCMP2712</strain>
    </source>
</reference>
<evidence type="ECO:0000256" key="1">
    <source>
        <dbReference type="SAM" id="MobiDB-lite"/>
    </source>
</evidence>
<evidence type="ECO:0000313" key="3">
    <source>
        <dbReference type="EMBL" id="EKX32865.1"/>
    </source>
</evidence>
<reference evidence="5" key="2">
    <citation type="submission" date="2012-11" db="EMBL/GenBank/DDBJ databases">
        <authorList>
            <person name="Kuo A."/>
            <person name="Curtis B.A."/>
            <person name="Tanifuji G."/>
            <person name="Burki F."/>
            <person name="Gruber A."/>
            <person name="Irimia M."/>
            <person name="Maruyama S."/>
            <person name="Arias M.C."/>
            <person name="Ball S.G."/>
            <person name="Gile G.H."/>
            <person name="Hirakawa Y."/>
            <person name="Hopkins J.F."/>
            <person name="Rensing S.A."/>
            <person name="Schmutz J."/>
            <person name="Symeonidi A."/>
            <person name="Elias M."/>
            <person name="Eveleigh R.J."/>
            <person name="Herman E.K."/>
            <person name="Klute M.J."/>
            <person name="Nakayama T."/>
            <person name="Obornik M."/>
            <person name="Reyes-Prieto A."/>
            <person name="Armbrust E.V."/>
            <person name="Aves S.J."/>
            <person name="Beiko R.G."/>
            <person name="Coutinho P."/>
            <person name="Dacks J.B."/>
            <person name="Durnford D.G."/>
            <person name="Fast N.M."/>
            <person name="Green B.R."/>
            <person name="Grisdale C."/>
            <person name="Hempe F."/>
            <person name="Henrissat B."/>
            <person name="Hoppner M.P."/>
            <person name="Ishida K.-I."/>
            <person name="Kim E."/>
            <person name="Koreny L."/>
            <person name="Kroth P.G."/>
            <person name="Liu Y."/>
            <person name="Malik S.-B."/>
            <person name="Maier U.G."/>
            <person name="McRose D."/>
            <person name="Mock T."/>
            <person name="Neilson J.A."/>
            <person name="Onodera N.T."/>
            <person name="Poole A.M."/>
            <person name="Pritham E.J."/>
            <person name="Richards T.A."/>
            <person name="Rocap G."/>
            <person name="Roy S.W."/>
            <person name="Sarai C."/>
            <person name="Schaack S."/>
            <person name="Shirato S."/>
            <person name="Slamovits C.H."/>
            <person name="Spencer D.F."/>
            <person name="Suzuki S."/>
            <person name="Worden A.Z."/>
            <person name="Zauner S."/>
            <person name="Barry K."/>
            <person name="Bell C."/>
            <person name="Bharti A.K."/>
            <person name="Crow J.A."/>
            <person name="Grimwood J."/>
            <person name="Kramer R."/>
            <person name="Lindquist E."/>
            <person name="Lucas S."/>
            <person name="Salamov A."/>
            <person name="McFadden G.I."/>
            <person name="Lane C.E."/>
            <person name="Keeling P.J."/>
            <person name="Gray M.W."/>
            <person name="Grigoriev I.V."/>
            <person name="Archibald J.M."/>
        </authorList>
    </citation>
    <scope>NUCLEOTIDE SEQUENCE</scope>
    <source>
        <strain evidence="5">CCMP2712</strain>
    </source>
</reference>
<organism evidence="3">
    <name type="scientific">Guillardia theta (strain CCMP2712)</name>
    <name type="common">Cryptophyte</name>
    <dbReference type="NCBI Taxonomy" id="905079"/>
    <lineage>
        <taxon>Eukaryota</taxon>
        <taxon>Cryptophyceae</taxon>
        <taxon>Pyrenomonadales</taxon>
        <taxon>Geminigeraceae</taxon>
        <taxon>Guillardia</taxon>
    </lineage>
</organism>
<feature type="region of interest" description="Disordered" evidence="1">
    <location>
        <begin position="167"/>
        <end position="209"/>
    </location>
</feature>
<dbReference type="EMBL" id="JH993167">
    <property type="protein sequence ID" value="EKX32865.1"/>
    <property type="molecule type" value="Genomic_DNA"/>
</dbReference>
<gene>
    <name evidence="3" type="ORF">GUITHDRAFT_148316</name>
</gene>
<dbReference type="EnsemblProtists" id="EKX32865">
    <property type="protein sequence ID" value="EKX32865"/>
    <property type="gene ID" value="GUITHDRAFT_148316"/>
</dbReference>
<feature type="chain" id="PRO_5008769814" evidence="2">
    <location>
        <begin position="21"/>
        <end position="384"/>
    </location>
</feature>
<sequence>MARRRCIVLAMTVAMAVAMAGESTTTREQDEIKDRQLQRNRESHIISRLGGPKYQLGSEELDGVCTSLDGPRCDPDEKARHLAQERARIAGTNSRPDGSRSTTGTRVKTVQEFKFENGKEVRKSVEKTLHSDDSEPLVIFKTISAGEDLNKVISQVQAEISDALKELDGDTAGRESKTSKSKVQNEHQHQTQEKSVSKQTDQKDQRDLDTVRECGQHKTLAESSLNHATEEHINICKHNRKLYRCTKTDGNALANDRIGLLKESCLDPTFSAKECDEGERLCELTSPSSFSQFSSPEPCTFEYKQGFVPDDPRQDIFIAANKLSTPSTPVTVWFKKITYTDPKCPDPTARRFDYLKTLKPQALAWLRHELLDQVENLHSYFAFE</sequence>
<evidence type="ECO:0000313" key="5">
    <source>
        <dbReference type="Proteomes" id="UP000011087"/>
    </source>
</evidence>
<dbReference type="AlphaFoldDB" id="L1IAK5"/>
<dbReference type="GeneID" id="17289598"/>
<dbReference type="HOGENOM" id="CLU_720499_0_0_1"/>
<reference evidence="4" key="3">
    <citation type="submission" date="2016-03" db="UniProtKB">
        <authorList>
            <consortium name="EnsemblProtists"/>
        </authorList>
    </citation>
    <scope>IDENTIFICATION</scope>
</reference>
<dbReference type="RefSeq" id="XP_005819845.1">
    <property type="nucleotide sequence ID" value="XM_005819788.1"/>
</dbReference>
<dbReference type="Proteomes" id="UP000011087">
    <property type="component" value="Unassembled WGS sequence"/>
</dbReference>
<accession>L1IAK5</accession>
<name>L1IAK5_GUITC</name>
<keyword evidence="2" id="KW-0732">Signal</keyword>
<dbReference type="KEGG" id="gtt:GUITHDRAFT_148316"/>
<protein>
    <submittedName>
        <fullName evidence="3 4">Uncharacterized protein</fullName>
    </submittedName>
</protein>
<feature type="signal peptide" evidence="2">
    <location>
        <begin position="1"/>
        <end position="20"/>
    </location>
</feature>
<evidence type="ECO:0000256" key="2">
    <source>
        <dbReference type="SAM" id="SignalP"/>
    </source>
</evidence>
<proteinExistence type="predicted"/>
<dbReference type="PaxDb" id="55529-EKX32865"/>